<feature type="transmembrane region" description="Helical" evidence="2">
    <location>
        <begin position="94"/>
        <end position="122"/>
    </location>
</feature>
<dbReference type="Pfam" id="PF16015">
    <property type="entry name" value="Promethin"/>
    <property type="match status" value="1"/>
</dbReference>
<evidence type="ECO:0000313" key="3">
    <source>
        <dbReference type="EMBL" id="KAF2434797.1"/>
    </source>
</evidence>
<evidence type="ECO:0000256" key="1">
    <source>
        <dbReference type="SAM" id="MobiDB-lite"/>
    </source>
</evidence>
<feature type="region of interest" description="Disordered" evidence="1">
    <location>
        <begin position="29"/>
        <end position="49"/>
    </location>
</feature>
<reference evidence="3" key="1">
    <citation type="journal article" date="2020" name="Stud. Mycol.">
        <title>101 Dothideomycetes genomes: a test case for predicting lifestyles and emergence of pathogens.</title>
        <authorList>
            <person name="Haridas S."/>
            <person name="Albert R."/>
            <person name="Binder M."/>
            <person name="Bloem J."/>
            <person name="Labutti K."/>
            <person name="Salamov A."/>
            <person name="Andreopoulos B."/>
            <person name="Baker S."/>
            <person name="Barry K."/>
            <person name="Bills G."/>
            <person name="Bluhm B."/>
            <person name="Cannon C."/>
            <person name="Castanera R."/>
            <person name="Culley D."/>
            <person name="Daum C."/>
            <person name="Ezra D."/>
            <person name="Gonzalez J."/>
            <person name="Henrissat B."/>
            <person name="Kuo A."/>
            <person name="Liang C."/>
            <person name="Lipzen A."/>
            <person name="Lutzoni F."/>
            <person name="Magnuson J."/>
            <person name="Mondo S."/>
            <person name="Nolan M."/>
            <person name="Ohm R."/>
            <person name="Pangilinan J."/>
            <person name="Park H.-J."/>
            <person name="Ramirez L."/>
            <person name="Alfaro M."/>
            <person name="Sun H."/>
            <person name="Tritt A."/>
            <person name="Yoshinaga Y."/>
            <person name="Zwiers L.-H."/>
            <person name="Turgeon B."/>
            <person name="Goodwin S."/>
            <person name="Spatafora J."/>
            <person name="Crous P."/>
            <person name="Grigoriev I."/>
        </authorList>
    </citation>
    <scope>NUCLEOTIDE SEQUENCE</scope>
    <source>
        <strain evidence="3">CBS 130266</strain>
    </source>
</reference>
<keyword evidence="4" id="KW-1185">Reference proteome</keyword>
<protein>
    <submittedName>
        <fullName evidence="3">Uncharacterized protein</fullName>
    </submittedName>
</protein>
<feature type="transmembrane region" description="Helical" evidence="2">
    <location>
        <begin position="128"/>
        <end position="149"/>
    </location>
</feature>
<evidence type="ECO:0000256" key="2">
    <source>
        <dbReference type="SAM" id="Phobius"/>
    </source>
</evidence>
<comment type="caution">
    <text evidence="3">The sequence shown here is derived from an EMBL/GenBank/DDBJ whole genome shotgun (WGS) entry which is preliminary data.</text>
</comment>
<feature type="region of interest" description="Disordered" evidence="1">
    <location>
        <begin position="297"/>
        <end position="322"/>
    </location>
</feature>
<keyword evidence="2" id="KW-0812">Transmembrane</keyword>
<name>A0A9P4U3C7_9PEZI</name>
<keyword evidence="2" id="KW-0472">Membrane</keyword>
<dbReference type="Proteomes" id="UP000800235">
    <property type="component" value="Unassembled WGS sequence"/>
</dbReference>
<gene>
    <name evidence="3" type="ORF">EJ08DRAFT_581729</name>
</gene>
<dbReference type="EMBL" id="MU007015">
    <property type="protein sequence ID" value="KAF2434797.1"/>
    <property type="molecule type" value="Genomic_DNA"/>
</dbReference>
<proteinExistence type="predicted"/>
<organism evidence="3 4">
    <name type="scientific">Tothia fuscella</name>
    <dbReference type="NCBI Taxonomy" id="1048955"/>
    <lineage>
        <taxon>Eukaryota</taxon>
        <taxon>Fungi</taxon>
        <taxon>Dikarya</taxon>
        <taxon>Ascomycota</taxon>
        <taxon>Pezizomycotina</taxon>
        <taxon>Dothideomycetes</taxon>
        <taxon>Pleosporomycetidae</taxon>
        <taxon>Venturiales</taxon>
        <taxon>Cylindrosympodiaceae</taxon>
        <taxon>Tothia</taxon>
    </lineage>
</organism>
<evidence type="ECO:0000313" key="4">
    <source>
        <dbReference type="Proteomes" id="UP000800235"/>
    </source>
</evidence>
<feature type="region of interest" description="Disordered" evidence="1">
    <location>
        <begin position="226"/>
        <end position="272"/>
    </location>
</feature>
<dbReference type="AlphaFoldDB" id="A0A9P4U3C7"/>
<sequence length="322" mass="34757">MALVHSTFHLSNFQVRLSILSLQPFTIHTSDSEPSSVARTSDSSDMTGTMNRASSFVTTQLSKGQRAADAVFPPKRRQDTMSTLKAFAEANPKLAAFIACNVALTGPPVLVFTGFILSVFLFTLFTGLMIAGFVALVLTVMLGGIALLILVPTVFFTTIGACFLSIFGLSFQYAFKWHNGPSTTPTGQGIGDRVKNFTERTDRLLPSKSQSETNNLQARQEQEARILNRDTKLPPNFSNQSPLSGLEGEVKSQADETPIQADTQSKENETSIQQDIQDLKDLNIQTEDLTIPITSITIGGEGKKEDRVDSATGSVNGAATSA</sequence>
<feature type="transmembrane region" description="Helical" evidence="2">
    <location>
        <begin position="154"/>
        <end position="175"/>
    </location>
</feature>
<feature type="compositionally biased region" description="Polar residues" evidence="1">
    <location>
        <begin position="311"/>
        <end position="322"/>
    </location>
</feature>
<keyword evidence="2" id="KW-1133">Transmembrane helix</keyword>
<dbReference type="OrthoDB" id="3928876at2759"/>
<accession>A0A9P4U3C7</accession>